<evidence type="ECO:0008006" key="4">
    <source>
        <dbReference type="Google" id="ProtNLM"/>
    </source>
</evidence>
<evidence type="ECO:0000256" key="1">
    <source>
        <dbReference type="SAM" id="Phobius"/>
    </source>
</evidence>
<proteinExistence type="predicted"/>
<keyword evidence="1" id="KW-1133">Transmembrane helix</keyword>
<evidence type="ECO:0000313" key="3">
    <source>
        <dbReference type="Proteomes" id="UP000186684"/>
    </source>
</evidence>
<sequence length="61" mass="6867">MRDHPQGRAPDYTTPALVMAAINLFWMLGVIWALFGLPVVLALSWALKTLIDWMGARRSRA</sequence>
<keyword evidence="3" id="KW-1185">Reference proteome</keyword>
<dbReference type="Proteomes" id="UP000186684">
    <property type="component" value="Unassembled WGS sequence"/>
</dbReference>
<accession>A0A1N7PJA6</accession>
<reference evidence="3" key="1">
    <citation type="submission" date="2017-01" db="EMBL/GenBank/DDBJ databases">
        <authorList>
            <person name="Varghese N."/>
            <person name="Submissions S."/>
        </authorList>
    </citation>
    <scope>NUCLEOTIDE SEQUENCE [LARGE SCALE GENOMIC DNA]</scope>
    <source>
        <strain evidence="3">DSM 29430</strain>
    </source>
</reference>
<gene>
    <name evidence="2" type="ORF">SAMN05421759_11647</name>
</gene>
<dbReference type="AlphaFoldDB" id="A0A1N7PJA6"/>
<evidence type="ECO:0000313" key="2">
    <source>
        <dbReference type="EMBL" id="SIT10668.1"/>
    </source>
</evidence>
<dbReference type="STRING" id="633194.SAMN05421759_11647"/>
<name>A0A1N7PJA6_9RHOB</name>
<dbReference type="RefSeq" id="WP_076450193.1">
    <property type="nucleotide sequence ID" value="NZ_FTOQ01000016.1"/>
</dbReference>
<dbReference type="EMBL" id="FTOQ01000016">
    <property type="protein sequence ID" value="SIT10668.1"/>
    <property type="molecule type" value="Genomic_DNA"/>
</dbReference>
<protein>
    <recommendedName>
        <fullName evidence="4">Histidinol phosphate aminotransferase</fullName>
    </recommendedName>
</protein>
<keyword evidence="1" id="KW-0472">Membrane</keyword>
<keyword evidence="1" id="KW-0812">Transmembrane</keyword>
<feature type="transmembrane region" description="Helical" evidence="1">
    <location>
        <begin position="20"/>
        <end position="47"/>
    </location>
</feature>
<dbReference type="OrthoDB" id="7875256at2"/>
<organism evidence="2 3">
    <name type="scientific">Roseivivax lentus</name>
    <dbReference type="NCBI Taxonomy" id="633194"/>
    <lineage>
        <taxon>Bacteria</taxon>
        <taxon>Pseudomonadati</taxon>
        <taxon>Pseudomonadota</taxon>
        <taxon>Alphaproteobacteria</taxon>
        <taxon>Rhodobacterales</taxon>
        <taxon>Roseobacteraceae</taxon>
        <taxon>Roseivivax</taxon>
    </lineage>
</organism>